<dbReference type="PIRSF" id="PIRSF006446">
    <property type="entry name" value="Cyt_quinol_oxidase_1"/>
    <property type="match status" value="1"/>
</dbReference>
<name>A0A7S8HDW4_9HYPH</name>
<comment type="similarity">
    <text evidence="2 12">Belongs to the cytochrome ubiquinol oxidase subunit 1 family.</text>
</comment>
<keyword evidence="3 12" id="KW-0813">Transport</keyword>
<feature type="transmembrane region" description="Helical" evidence="12">
    <location>
        <begin position="405"/>
        <end position="426"/>
    </location>
</feature>
<dbReference type="EMBL" id="CP058214">
    <property type="protein sequence ID" value="QPC45075.1"/>
    <property type="molecule type" value="Genomic_DNA"/>
</dbReference>
<gene>
    <name evidence="14" type="ORF">HW532_21680</name>
</gene>
<keyword evidence="5 12" id="KW-0349">Heme</keyword>
<evidence type="ECO:0000256" key="4">
    <source>
        <dbReference type="ARBA" id="ARBA00022475"/>
    </source>
</evidence>
<dbReference type="Proteomes" id="UP000593594">
    <property type="component" value="Chromosome"/>
</dbReference>
<dbReference type="KEGG" id="kmn:HW532_21680"/>
<dbReference type="GO" id="GO:0009055">
    <property type="term" value="F:electron transfer activity"/>
    <property type="evidence" value="ECO:0007669"/>
    <property type="project" value="UniProtKB-UniRule"/>
</dbReference>
<feature type="transmembrane region" description="Helical" evidence="12">
    <location>
        <begin position="183"/>
        <end position="203"/>
    </location>
</feature>
<dbReference type="InterPro" id="IPR002585">
    <property type="entry name" value="Cyt-d_ubiquinol_oxidase_su_1"/>
</dbReference>
<dbReference type="PANTHER" id="PTHR30365:SF14">
    <property type="entry name" value="CYTOCHROME BD MENAQUINOL OXIDASE SUBUNIT I-RELATED"/>
    <property type="match status" value="1"/>
</dbReference>
<keyword evidence="7 12" id="KW-0479">Metal-binding</keyword>
<dbReference type="PANTHER" id="PTHR30365">
    <property type="entry name" value="CYTOCHROME D UBIQUINOL OXIDASE"/>
    <property type="match status" value="1"/>
</dbReference>
<evidence type="ECO:0000313" key="14">
    <source>
        <dbReference type="EMBL" id="QPC45075.1"/>
    </source>
</evidence>
<feature type="transmembrane region" description="Helical" evidence="12">
    <location>
        <begin position="96"/>
        <end position="119"/>
    </location>
</feature>
<keyword evidence="8 12" id="KW-0249">Electron transport</keyword>
<evidence type="ECO:0000256" key="2">
    <source>
        <dbReference type="ARBA" id="ARBA00009819"/>
    </source>
</evidence>
<evidence type="ECO:0000256" key="13">
    <source>
        <dbReference type="SAM" id="MobiDB-lite"/>
    </source>
</evidence>
<sequence length="467" mass="50833">MDFDALLLSRLQFAFTIAFHIIFPSFTIGLASYLAVLEGLWLKTGDDAYYALYRFWLKIFAVSFGLGVVSGVVMSYQFGTNWSRFSELTGNILGPLLGYEVLTAFFLEASFLGIMLFGVNRVGPGLHFLSTCIVAAGTLMSAFWILAANSWMQAPAGYEIRDGIFYPTDWLAIVFSPTFPYRLVHMVLAAYITTAFAVVGVGAWQLLKGRRDRPVRLMVAMGLGLLAILTPLQLVAGHEHGISVYHEQPSKLAAIEGHWESYEGRAPLVLFGWPSQTEERNLHEVAIPEIGSLVVTGSLDGAIRGLKSWPAEDRPPVAITFWAFRIMVGIGLVMIAVSLLGAWYAYSGRLEKQAWFQRILVLMLPSGFVAVLAGWVTAEVGRQPWTVFGLLRTADSVSPVPGASVAVSLLVFMIVYAIVFTAGVFFMGRLAAKGPETGAAPPKRSDREDVPAYLAPNSAATAAGEGD</sequence>
<dbReference type="GO" id="GO:0005886">
    <property type="term" value="C:plasma membrane"/>
    <property type="evidence" value="ECO:0007669"/>
    <property type="project" value="UniProtKB-SubCell"/>
</dbReference>
<evidence type="ECO:0000256" key="7">
    <source>
        <dbReference type="ARBA" id="ARBA00022723"/>
    </source>
</evidence>
<keyword evidence="15" id="KW-1185">Reference proteome</keyword>
<organism evidence="14 15">
    <name type="scientific">Kaustia mangrovi</name>
    <dbReference type="NCBI Taxonomy" id="2593653"/>
    <lineage>
        <taxon>Bacteria</taxon>
        <taxon>Pseudomonadati</taxon>
        <taxon>Pseudomonadota</taxon>
        <taxon>Alphaproteobacteria</taxon>
        <taxon>Hyphomicrobiales</taxon>
        <taxon>Parvibaculaceae</taxon>
        <taxon>Kaustia</taxon>
    </lineage>
</organism>
<evidence type="ECO:0000256" key="9">
    <source>
        <dbReference type="ARBA" id="ARBA00022989"/>
    </source>
</evidence>
<feature type="transmembrane region" description="Helical" evidence="12">
    <location>
        <begin position="126"/>
        <end position="147"/>
    </location>
</feature>
<dbReference type="AlphaFoldDB" id="A0A7S8HDW4"/>
<proteinExistence type="inferred from homology"/>
<accession>A0A7S8HDW4</accession>
<feature type="region of interest" description="Disordered" evidence="13">
    <location>
        <begin position="435"/>
        <end position="467"/>
    </location>
</feature>
<keyword evidence="9 12" id="KW-1133">Transmembrane helix</keyword>
<feature type="transmembrane region" description="Helical" evidence="12">
    <location>
        <begin position="55"/>
        <end position="76"/>
    </location>
</feature>
<keyword evidence="11 12" id="KW-0472">Membrane</keyword>
<evidence type="ECO:0000256" key="12">
    <source>
        <dbReference type="PIRNR" id="PIRNR006446"/>
    </source>
</evidence>
<evidence type="ECO:0000256" key="6">
    <source>
        <dbReference type="ARBA" id="ARBA00022692"/>
    </source>
</evidence>
<reference evidence="14 15" key="1">
    <citation type="submission" date="2020-06" db="EMBL/GenBank/DDBJ databases">
        <title>Genome sequence of 2 isolates from Red Sea Mangroves.</title>
        <authorList>
            <person name="Sefrji F."/>
            <person name="Michoud G."/>
            <person name="Merlino G."/>
            <person name="Daffonchio D."/>
        </authorList>
    </citation>
    <scope>NUCLEOTIDE SEQUENCE [LARGE SCALE GENOMIC DNA]</scope>
    <source>
        <strain evidence="14 15">R1DC25</strain>
    </source>
</reference>
<evidence type="ECO:0000256" key="3">
    <source>
        <dbReference type="ARBA" id="ARBA00022448"/>
    </source>
</evidence>
<dbReference type="Pfam" id="PF01654">
    <property type="entry name" value="Cyt_bd_oxida_I"/>
    <property type="match status" value="1"/>
</dbReference>
<protein>
    <submittedName>
        <fullName evidence="14">Cytochrome ubiquinol oxidase subunit I</fullName>
    </submittedName>
</protein>
<comment type="subcellular location">
    <subcellularLocation>
        <location evidence="12">Cell inner membrane</location>
    </subcellularLocation>
    <subcellularLocation>
        <location evidence="1">Cell membrane</location>
        <topology evidence="1">Multi-pass membrane protein</topology>
    </subcellularLocation>
</comment>
<evidence type="ECO:0000256" key="1">
    <source>
        <dbReference type="ARBA" id="ARBA00004651"/>
    </source>
</evidence>
<feature type="transmembrane region" description="Helical" evidence="12">
    <location>
        <begin position="215"/>
        <end position="236"/>
    </location>
</feature>
<keyword evidence="6 12" id="KW-0812">Transmembrane</keyword>
<dbReference type="GO" id="GO:0046872">
    <property type="term" value="F:metal ion binding"/>
    <property type="evidence" value="ECO:0007669"/>
    <property type="project" value="UniProtKB-UniRule"/>
</dbReference>
<evidence type="ECO:0000313" key="15">
    <source>
        <dbReference type="Proteomes" id="UP000593594"/>
    </source>
</evidence>
<keyword evidence="4 12" id="KW-1003">Cell membrane</keyword>
<evidence type="ECO:0000256" key="10">
    <source>
        <dbReference type="ARBA" id="ARBA00023004"/>
    </source>
</evidence>
<dbReference type="RefSeq" id="WP_213162448.1">
    <property type="nucleotide sequence ID" value="NZ_CP058214.1"/>
</dbReference>
<evidence type="ECO:0000256" key="8">
    <source>
        <dbReference type="ARBA" id="ARBA00022982"/>
    </source>
</evidence>
<feature type="transmembrane region" description="Helical" evidence="12">
    <location>
        <begin position="322"/>
        <end position="346"/>
    </location>
</feature>
<dbReference type="GO" id="GO:0070069">
    <property type="term" value="C:cytochrome complex"/>
    <property type="evidence" value="ECO:0007669"/>
    <property type="project" value="UniProtKB-UniRule"/>
</dbReference>
<evidence type="ECO:0000256" key="11">
    <source>
        <dbReference type="ARBA" id="ARBA00023136"/>
    </source>
</evidence>
<dbReference type="GO" id="GO:0020037">
    <property type="term" value="F:heme binding"/>
    <property type="evidence" value="ECO:0007669"/>
    <property type="project" value="TreeGrafter"/>
</dbReference>
<feature type="transmembrane region" description="Helical" evidence="12">
    <location>
        <begin position="358"/>
        <end position="378"/>
    </location>
</feature>
<evidence type="ECO:0000256" key="5">
    <source>
        <dbReference type="ARBA" id="ARBA00022617"/>
    </source>
</evidence>
<keyword evidence="10 12" id="KW-0408">Iron</keyword>
<dbReference type="GO" id="GO:0016682">
    <property type="term" value="F:oxidoreductase activity, acting on diphenols and related substances as donors, oxygen as acceptor"/>
    <property type="evidence" value="ECO:0007669"/>
    <property type="project" value="TreeGrafter"/>
</dbReference>
<dbReference type="GO" id="GO:0019646">
    <property type="term" value="P:aerobic electron transport chain"/>
    <property type="evidence" value="ECO:0007669"/>
    <property type="project" value="InterPro"/>
</dbReference>
<feature type="transmembrane region" description="Helical" evidence="12">
    <location>
        <begin position="12"/>
        <end position="34"/>
    </location>
</feature>